<organism evidence="3 4">
    <name type="scientific">Pristionchus fissidentatus</name>
    <dbReference type="NCBI Taxonomy" id="1538716"/>
    <lineage>
        <taxon>Eukaryota</taxon>
        <taxon>Metazoa</taxon>
        <taxon>Ecdysozoa</taxon>
        <taxon>Nematoda</taxon>
        <taxon>Chromadorea</taxon>
        <taxon>Rhabditida</taxon>
        <taxon>Rhabditina</taxon>
        <taxon>Diplogasteromorpha</taxon>
        <taxon>Diplogasteroidea</taxon>
        <taxon>Neodiplogasteridae</taxon>
        <taxon>Pristionchus</taxon>
    </lineage>
</organism>
<reference evidence="3" key="1">
    <citation type="submission" date="2023-10" db="EMBL/GenBank/DDBJ databases">
        <title>Genome assembly of Pristionchus species.</title>
        <authorList>
            <person name="Yoshida K."/>
            <person name="Sommer R.J."/>
        </authorList>
    </citation>
    <scope>NUCLEOTIDE SEQUENCE</scope>
    <source>
        <strain evidence="3">RS5133</strain>
    </source>
</reference>
<dbReference type="SUPFAM" id="SSF48726">
    <property type="entry name" value="Immunoglobulin"/>
    <property type="match status" value="1"/>
</dbReference>
<dbReference type="Gene3D" id="2.60.40.10">
    <property type="entry name" value="Immunoglobulins"/>
    <property type="match status" value="1"/>
</dbReference>
<keyword evidence="4" id="KW-1185">Reference proteome</keyword>
<evidence type="ECO:0000256" key="1">
    <source>
        <dbReference type="SAM" id="SignalP"/>
    </source>
</evidence>
<dbReference type="AlphaFoldDB" id="A0AAV5V0G5"/>
<dbReference type="EMBL" id="BTSY01000001">
    <property type="protein sequence ID" value="GMT11950.1"/>
    <property type="molecule type" value="Genomic_DNA"/>
</dbReference>
<comment type="caution">
    <text evidence="3">The sequence shown here is derived from an EMBL/GenBank/DDBJ whole genome shotgun (WGS) entry which is preliminary data.</text>
</comment>
<feature type="chain" id="PRO_5043797969" description="Ig-like domain-containing protein" evidence="1">
    <location>
        <begin position="20"/>
        <end position="277"/>
    </location>
</feature>
<dbReference type="PROSITE" id="PS50835">
    <property type="entry name" value="IG_LIKE"/>
    <property type="match status" value="1"/>
</dbReference>
<evidence type="ECO:0000259" key="2">
    <source>
        <dbReference type="PROSITE" id="PS50835"/>
    </source>
</evidence>
<sequence>LSNMLRAVILITLISFVHSDESSCISSCSTTSMPQCGTWLSSERISEAAGTYELGQGVVNISCVFSSLPRPATVTWYHRPPSSSSWSPFTCSTKDEHISCSTSTEQKVSSVCILRTSALNMTGSYRCEAKTDNGDSTHTKAMSSEVPIHVVGIESVRIVDKSLRAGYDGYVQAEVCAHPEPEIWWTTGEGLVKPGQALSNFASSHMAKSIVRSSAEGPARVVPYCFQLRLIVRNVRKGESLSLLVRSHGEVSTTRIVSSSASLVLFVPLVALLLRLF</sequence>
<feature type="non-terminal residue" evidence="3">
    <location>
        <position position="1"/>
    </location>
</feature>
<gene>
    <name evidence="3" type="ORF">PFISCL1PPCAC_3247</name>
</gene>
<dbReference type="InterPro" id="IPR007110">
    <property type="entry name" value="Ig-like_dom"/>
</dbReference>
<protein>
    <recommendedName>
        <fullName evidence="2">Ig-like domain-containing protein</fullName>
    </recommendedName>
</protein>
<evidence type="ECO:0000313" key="3">
    <source>
        <dbReference type="EMBL" id="GMT11950.1"/>
    </source>
</evidence>
<dbReference type="Proteomes" id="UP001432322">
    <property type="component" value="Unassembled WGS sequence"/>
</dbReference>
<evidence type="ECO:0000313" key="4">
    <source>
        <dbReference type="Proteomes" id="UP001432322"/>
    </source>
</evidence>
<feature type="domain" description="Ig-like" evidence="2">
    <location>
        <begin position="34"/>
        <end position="143"/>
    </location>
</feature>
<dbReference type="InterPro" id="IPR013783">
    <property type="entry name" value="Ig-like_fold"/>
</dbReference>
<dbReference type="InterPro" id="IPR036179">
    <property type="entry name" value="Ig-like_dom_sf"/>
</dbReference>
<name>A0AAV5V0G5_9BILA</name>
<accession>A0AAV5V0G5</accession>
<feature type="signal peptide" evidence="1">
    <location>
        <begin position="1"/>
        <end position="19"/>
    </location>
</feature>
<keyword evidence="1" id="KW-0732">Signal</keyword>
<proteinExistence type="predicted"/>